<proteinExistence type="predicted"/>
<evidence type="ECO:0000313" key="5">
    <source>
        <dbReference type="EMBL" id="VAX28354.1"/>
    </source>
</evidence>
<dbReference type="Pfam" id="PF17912">
    <property type="entry name" value="OB_MalK"/>
    <property type="match status" value="1"/>
</dbReference>
<dbReference type="InterPro" id="IPR015855">
    <property type="entry name" value="ABC_transpr_MalK-like"/>
</dbReference>
<keyword evidence="2" id="KW-0547">Nucleotide-binding</keyword>
<dbReference type="GO" id="GO:0008643">
    <property type="term" value="P:carbohydrate transport"/>
    <property type="evidence" value="ECO:0007669"/>
    <property type="project" value="InterPro"/>
</dbReference>
<gene>
    <name evidence="5" type="ORF">MNBD_NITROSPIRAE02-1409</name>
</gene>
<dbReference type="SMART" id="SM00382">
    <property type="entry name" value="AAA"/>
    <property type="match status" value="1"/>
</dbReference>
<dbReference type="GO" id="GO:0055052">
    <property type="term" value="C:ATP-binding cassette (ABC) transporter complex, substrate-binding subunit-containing"/>
    <property type="evidence" value="ECO:0007669"/>
    <property type="project" value="TreeGrafter"/>
</dbReference>
<keyword evidence="1" id="KW-0813">Transport</keyword>
<dbReference type="Gene3D" id="2.40.50.100">
    <property type="match status" value="1"/>
</dbReference>
<protein>
    <submittedName>
        <fullName evidence="5">Macrolide export ATP-binding/permease protein MacB</fullName>
        <ecNumber evidence="5">3.6.3.-</ecNumber>
    </submittedName>
</protein>
<dbReference type="Pfam" id="PF00005">
    <property type="entry name" value="ABC_tran"/>
    <property type="match status" value="1"/>
</dbReference>
<dbReference type="InterPro" id="IPR003439">
    <property type="entry name" value="ABC_transporter-like_ATP-bd"/>
</dbReference>
<dbReference type="AlphaFoldDB" id="A0A3B1CWV7"/>
<dbReference type="Gene3D" id="3.40.50.300">
    <property type="entry name" value="P-loop containing nucleotide triphosphate hydrolases"/>
    <property type="match status" value="1"/>
</dbReference>
<dbReference type="InterPro" id="IPR012340">
    <property type="entry name" value="NA-bd_OB-fold"/>
</dbReference>
<dbReference type="SUPFAM" id="SSF52540">
    <property type="entry name" value="P-loop containing nucleoside triphosphate hydrolases"/>
    <property type="match status" value="1"/>
</dbReference>
<dbReference type="GO" id="GO:0005524">
    <property type="term" value="F:ATP binding"/>
    <property type="evidence" value="ECO:0007669"/>
    <property type="project" value="UniProtKB-KW"/>
</dbReference>
<dbReference type="InterPro" id="IPR040582">
    <property type="entry name" value="OB_MalK-like"/>
</dbReference>
<dbReference type="PANTHER" id="PTHR43875:SF1">
    <property type="entry name" value="OSMOPROTECTIVE COMPOUNDS UPTAKE ATP-BINDING PROTEIN GGTA"/>
    <property type="match status" value="1"/>
</dbReference>
<dbReference type="FunFam" id="3.40.50.300:FF:000042">
    <property type="entry name" value="Maltose/maltodextrin ABC transporter, ATP-binding protein"/>
    <property type="match status" value="1"/>
</dbReference>
<evidence type="ECO:0000256" key="1">
    <source>
        <dbReference type="ARBA" id="ARBA00022448"/>
    </source>
</evidence>
<dbReference type="InterPro" id="IPR047641">
    <property type="entry name" value="ABC_transpr_MalK/UgpC-like"/>
</dbReference>
<organism evidence="5">
    <name type="scientific">hydrothermal vent metagenome</name>
    <dbReference type="NCBI Taxonomy" id="652676"/>
    <lineage>
        <taxon>unclassified sequences</taxon>
        <taxon>metagenomes</taxon>
        <taxon>ecological metagenomes</taxon>
    </lineage>
</organism>
<dbReference type="InterPro" id="IPR003593">
    <property type="entry name" value="AAA+_ATPase"/>
</dbReference>
<dbReference type="InterPro" id="IPR008995">
    <property type="entry name" value="Mo/tungstate-bd_C_term_dom"/>
</dbReference>
<evidence type="ECO:0000259" key="4">
    <source>
        <dbReference type="PROSITE" id="PS50893"/>
    </source>
</evidence>
<keyword evidence="3 5" id="KW-0067">ATP-binding</keyword>
<dbReference type="PROSITE" id="PS50893">
    <property type="entry name" value="ABC_TRANSPORTER_2"/>
    <property type="match status" value="1"/>
</dbReference>
<evidence type="ECO:0000256" key="3">
    <source>
        <dbReference type="ARBA" id="ARBA00022840"/>
    </source>
</evidence>
<evidence type="ECO:0000256" key="2">
    <source>
        <dbReference type="ARBA" id="ARBA00022741"/>
    </source>
</evidence>
<reference evidence="5" key="1">
    <citation type="submission" date="2018-06" db="EMBL/GenBank/DDBJ databases">
        <authorList>
            <person name="Zhirakovskaya E."/>
        </authorList>
    </citation>
    <scope>NUCLEOTIDE SEQUENCE</scope>
</reference>
<dbReference type="EC" id="3.6.3.-" evidence="5"/>
<accession>A0A3B1CWV7</accession>
<dbReference type="EMBL" id="UOGH01000083">
    <property type="protein sequence ID" value="VAX28354.1"/>
    <property type="molecule type" value="Genomic_DNA"/>
</dbReference>
<sequence length="354" mass="39931">MAEIKLESVNKSFKDTVVIREMYLTIADGEFFTFLGPSGCGKSTILNMITGLEPVTSGNIYFDNILVNDLSPKDRDVAMVFQSYALYPHMTVYENIAFPLKMKKTDKKTIRKEVEKVASILGLEELLHRKPKELSGGQRQRVALGRAIIRKPKVFLMDEPLSNLDARLRIEMRAELKRLHRELKTTIVYVTHDQAEAMGLSERIAVLNLGEIQQCATPLEIYTRPANTFVAGFIGSPSMNFFEAEVLSKEPLRVVCNNMVFEPEVSTIPEAKTILLGIRPEDITVSIEMKTDAEAIVELVELEGSIVWLDIMWKETRLKGKASIDDSVSAGDRIYIKMPDEKIHVFDMETGGRL</sequence>
<keyword evidence="5" id="KW-0378">Hydrolase</keyword>
<name>A0A3B1CWV7_9ZZZZ</name>
<feature type="domain" description="ABC transporter" evidence="4">
    <location>
        <begin position="4"/>
        <end position="234"/>
    </location>
</feature>
<dbReference type="NCBIfam" id="NF008653">
    <property type="entry name" value="PRK11650.1"/>
    <property type="match status" value="1"/>
</dbReference>
<dbReference type="PANTHER" id="PTHR43875">
    <property type="entry name" value="MALTODEXTRIN IMPORT ATP-BINDING PROTEIN MSMX"/>
    <property type="match status" value="1"/>
</dbReference>
<dbReference type="Gene3D" id="2.40.50.140">
    <property type="entry name" value="Nucleic acid-binding proteins"/>
    <property type="match status" value="1"/>
</dbReference>
<dbReference type="SUPFAM" id="SSF50331">
    <property type="entry name" value="MOP-like"/>
    <property type="match status" value="1"/>
</dbReference>
<dbReference type="InterPro" id="IPR027417">
    <property type="entry name" value="P-loop_NTPase"/>
</dbReference>
<dbReference type="PROSITE" id="PS00211">
    <property type="entry name" value="ABC_TRANSPORTER_1"/>
    <property type="match status" value="1"/>
</dbReference>
<dbReference type="GO" id="GO:0016887">
    <property type="term" value="F:ATP hydrolysis activity"/>
    <property type="evidence" value="ECO:0007669"/>
    <property type="project" value="InterPro"/>
</dbReference>
<dbReference type="CDD" id="cd03301">
    <property type="entry name" value="ABC_MalK_N"/>
    <property type="match status" value="1"/>
</dbReference>
<dbReference type="GO" id="GO:0140359">
    <property type="term" value="F:ABC-type transporter activity"/>
    <property type="evidence" value="ECO:0007669"/>
    <property type="project" value="InterPro"/>
</dbReference>
<dbReference type="InterPro" id="IPR017871">
    <property type="entry name" value="ABC_transporter-like_CS"/>
</dbReference>